<dbReference type="PANTHER" id="PTHR30250">
    <property type="entry name" value="PST FAMILY PREDICTED COLANIC ACID TRANSPORTER"/>
    <property type="match status" value="1"/>
</dbReference>
<protein>
    <submittedName>
        <fullName evidence="7">Flippase</fullName>
    </submittedName>
</protein>
<comment type="subcellular location">
    <subcellularLocation>
        <location evidence="1">Cell membrane</location>
        <topology evidence="1">Multi-pass membrane protein</topology>
    </subcellularLocation>
</comment>
<evidence type="ECO:0000256" key="6">
    <source>
        <dbReference type="SAM" id="Phobius"/>
    </source>
</evidence>
<dbReference type="RefSeq" id="WP_098029112.1">
    <property type="nucleotide sequence ID" value="NZ_CP022378.1"/>
</dbReference>
<feature type="transmembrane region" description="Helical" evidence="6">
    <location>
        <begin position="364"/>
        <end position="385"/>
    </location>
</feature>
<feature type="transmembrane region" description="Helical" evidence="6">
    <location>
        <begin position="130"/>
        <end position="149"/>
    </location>
</feature>
<gene>
    <name evidence="7" type="ORF">CGC48_07640</name>
</gene>
<evidence type="ECO:0000256" key="1">
    <source>
        <dbReference type="ARBA" id="ARBA00004651"/>
    </source>
</evidence>
<evidence type="ECO:0000256" key="3">
    <source>
        <dbReference type="ARBA" id="ARBA00022692"/>
    </source>
</evidence>
<evidence type="ECO:0000256" key="2">
    <source>
        <dbReference type="ARBA" id="ARBA00022475"/>
    </source>
</evidence>
<keyword evidence="4 6" id="KW-1133">Transmembrane helix</keyword>
<dbReference type="Proteomes" id="UP000242855">
    <property type="component" value="Chromosome"/>
</dbReference>
<feature type="transmembrane region" description="Helical" evidence="6">
    <location>
        <begin position="183"/>
        <end position="208"/>
    </location>
</feature>
<dbReference type="Pfam" id="PF01943">
    <property type="entry name" value="Polysacc_synt"/>
    <property type="match status" value="1"/>
</dbReference>
<dbReference type="GO" id="GO:0005886">
    <property type="term" value="C:plasma membrane"/>
    <property type="evidence" value="ECO:0007669"/>
    <property type="project" value="UniProtKB-SubCell"/>
</dbReference>
<keyword evidence="2" id="KW-1003">Cell membrane</keyword>
<dbReference type="AlphaFoldDB" id="A0A250E6G3"/>
<evidence type="ECO:0000256" key="4">
    <source>
        <dbReference type="ARBA" id="ARBA00022989"/>
    </source>
</evidence>
<evidence type="ECO:0000313" key="8">
    <source>
        <dbReference type="Proteomes" id="UP000242855"/>
    </source>
</evidence>
<feature type="transmembrane region" description="Helical" evidence="6">
    <location>
        <begin position="333"/>
        <end position="357"/>
    </location>
</feature>
<feature type="transmembrane region" description="Helical" evidence="6">
    <location>
        <begin position="299"/>
        <end position="321"/>
    </location>
</feature>
<feature type="transmembrane region" description="Helical" evidence="6">
    <location>
        <begin position="95"/>
        <end position="118"/>
    </location>
</feature>
<feature type="transmembrane region" description="Helical" evidence="6">
    <location>
        <begin position="391"/>
        <end position="413"/>
    </location>
</feature>
<keyword evidence="5 6" id="KW-0472">Membrane</keyword>
<dbReference type="KEGG" id="ccyn:CGC48_07640"/>
<feature type="transmembrane region" description="Helical" evidence="6">
    <location>
        <begin position="53"/>
        <end position="74"/>
    </location>
</feature>
<dbReference type="EMBL" id="CP022378">
    <property type="protein sequence ID" value="ATA68513.1"/>
    <property type="molecule type" value="Genomic_DNA"/>
</dbReference>
<dbReference type="InterPro" id="IPR050833">
    <property type="entry name" value="Poly_Biosynth_Transport"/>
</dbReference>
<evidence type="ECO:0000256" key="5">
    <source>
        <dbReference type="ARBA" id="ARBA00023136"/>
    </source>
</evidence>
<dbReference type="PANTHER" id="PTHR30250:SF11">
    <property type="entry name" value="O-ANTIGEN TRANSPORTER-RELATED"/>
    <property type="match status" value="1"/>
</dbReference>
<sequence>MKLEKIKDIKTIIFNNKKVIENYFFMTLLQVLNSFFGLFLYPYFISTLGVEKYGLYVYAFSVITYFSTFIMFGFDLPAIKKIVSIGDSLEKKSEIVSTIFSAKIYLQLFSFLIFIGIVFFSPSLKQNYELYLILFLNTFSNILFPNWYFQAVQKMKWVTAIQLLSKLISLPFIFTFVKRPEDLKLFIIIFTSTNILGGLLATIVLLIYEKLRINLVSFSKLINWYKEAFPLFLTNFISILKDQGLVLIIGSFFGMREVAIYDLANKIIGIPRFLFTSINGAIFPKLLENLKAEKIKKIIKYEFILSIVLIFLITILGYWAVLLLGGKQMIEAYVLLLVLSPTTLFYLLVGAYIYFVFLPNQFNYFITYNQIIAMCSFFLFSFIGIALSDKIIVLCTAMTLSGLIEVVFCRYFIKKHNLL</sequence>
<name>A0A250E6G3_9FLAO</name>
<dbReference type="InterPro" id="IPR002797">
    <property type="entry name" value="Polysacc_synth"/>
</dbReference>
<keyword evidence="3 6" id="KW-0812">Transmembrane</keyword>
<evidence type="ECO:0000313" key="7">
    <source>
        <dbReference type="EMBL" id="ATA68513.1"/>
    </source>
</evidence>
<dbReference type="GeneID" id="96781667"/>
<organism evidence="7 8">
    <name type="scientific">Capnocytophaga cynodegmi</name>
    <dbReference type="NCBI Taxonomy" id="28189"/>
    <lineage>
        <taxon>Bacteria</taxon>
        <taxon>Pseudomonadati</taxon>
        <taxon>Bacteroidota</taxon>
        <taxon>Flavobacteriia</taxon>
        <taxon>Flavobacteriales</taxon>
        <taxon>Flavobacteriaceae</taxon>
        <taxon>Capnocytophaga</taxon>
    </lineage>
</organism>
<proteinExistence type="predicted"/>
<reference evidence="7 8" key="1">
    <citation type="journal article" date="2017" name="Genome Announc.">
        <title>Twelve Complete Reference Genomes of Clinical Isolates in the Capnocytophaga Genus.</title>
        <authorList>
            <person name="Villarma A."/>
            <person name="Gulvik C.A."/>
            <person name="Rowe L.A."/>
            <person name="Sheth M."/>
            <person name="Juieng P."/>
            <person name="Nicholson A.C."/>
            <person name="Loparev V.N."/>
            <person name="McQuiston J.R."/>
        </authorList>
    </citation>
    <scope>NUCLEOTIDE SEQUENCE [LARGE SCALE GENOMIC DNA]</scope>
    <source>
        <strain evidence="7 8">G7591</strain>
    </source>
</reference>
<accession>A0A250E6G3</accession>
<feature type="transmembrane region" description="Helical" evidence="6">
    <location>
        <begin position="20"/>
        <end position="41"/>
    </location>
</feature>
<feature type="transmembrane region" description="Helical" evidence="6">
    <location>
        <begin position="156"/>
        <end position="177"/>
    </location>
</feature>